<sequence>MLFIRILNPLLLMLLLPIFSHFAATTSEKDGYTKLSEEEEQQLDNCRACMALTAVFMEEVMKPTEKLQHQLRQQQQQEGSAPRTPKNSDAVRSGERQRLVTNVHDAIDKLCDRVKERNNQVDASYDKGKEERDEKSESTEGGPIWYVSVNTAACEVALEEVSEALAREAFAQLLPERVAGTRGGGPSAVCEQENLCTARLSQHVKSEEEKAKAELEKEMRRQRELSRKNPKETLALQRAVAVGVGIMVIALWLRGRQSAKPEGDVKKG</sequence>
<evidence type="ECO:0000256" key="3">
    <source>
        <dbReference type="SAM" id="SignalP"/>
    </source>
</evidence>
<comment type="caution">
    <text evidence="4">The sequence shown here is derived from an EMBL/GenBank/DDBJ whole genome shotgun (WGS) entry which is preliminary data.</text>
</comment>
<keyword evidence="1" id="KW-0175">Coiled coil</keyword>
<feature type="chain" id="PRO_5017994356" evidence="3">
    <location>
        <begin position="26"/>
        <end position="268"/>
    </location>
</feature>
<name>A0A3L6L3U8_9TRYP</name>
<dbReference type="Proteomes" id="UP000266743">
    <property type="component" value="Chromosome 8"/>
</dbReference>
<feature type="coiled-coil region" evidence="1">
    <location>
        <begin position="201"/>
        <end position="228"/>
    </location>
</feature>
<feature type="region of interest" description="Disordered" evidence="2">
    <location>
        <begin position="122"/>
        <end position="141"/>
    </location>
</feature>
<dbReference type="AlphaFoldDB" id="A0A3L6L3U8"/>
<keyword evidence="3" id="KW-0732">Signal</keyword>
<evidence type="ECO:0000313" key="4">
    <source>
        <dbReference type="EMBL" id="RHW70845.1"/>
    </source>
</evidence>
<accession>A0A3L6L3U8</accession>
<evidence type="ECO:0000313" key="5">
    <source>
        <dbReference type="Proteomes" id="UP000266743"/>
    </source>
</evidence>
<evidence type="ECO:0000256" key="2">
    <source>
        <dbReference type="SAM" id="MobiDB-lite"/>
    </source>
</evidence>
<proteinExistence type="predicted"/>
<dbReference type="EMBL" id="QSBY01000008">
    <property type="protein sequence ID" value="RHW70845.1"/>
    <property type="molecule type" value="Genomic_DNA"/>
</dbReference>
<reference evidence="4 5" key="1">
    <citation type="submission" date="2018-09" db="EMBL/GenBank/DDBJ databases">
        <title>whole genome sequence of T. equiperdum IVM-t1 strain.</title>
        <authorList>
            <person name="Suganuma K."/>
        </authorList>
    </citation>
    <scope>NUCLEOTIDE SEQUENCE [LARGE SCALE GENOMIC DNA]</scope>
    <source>
        <strain evidence="4 5">IVM-t1</strain>
    </source>
</reference>
<gene>
    <name evidence="4" type="ORF">DPX39_080055800</name>
</gene>
<protein>
    <submittedName>
        <fullName evidence="4">Uncharacterized protein</fullName>
    </submittedName>
</protein>
<feature type="compositionally biased region" description="Basic and acidic residues" evidence="2">
    <location>
        <begin position="122"/>
        <end position="138"/>
    </location>
</feature>
<evidence type="ECO:0000256" key="1">
    <source>
        <dbReference type="SAM" id="Coils"/>
    </source>
</evidence>
<feature type="signal peptide" evidence="3">
    <location>
        <begin position="1"/>
        <end position="25"/>
    </location>
</feature>
<feature type="region of interest" description="Disordered" evidence="2">
    <location>
        <begin position="65"/>
        <end position="98"/>
    </location>
</feature>
<organism evidence="4 5">
    <name type="scientific">Trypanosoma brucei equiperdum</name>
    <dbReference type="NCBI Taxonomy" id="630700"/>
    <lineage>
        <taxon>Eukaryota</taxon>
        <taxon>Discoba</taxon>
        <taxon>Euglenozoa</taxon>
        <taxon>Kinetoplastea</taxon>
        <taxon>Metakinetoplastina</taxon>
        <taxon>Trypanosomatida</taxon>
        <taxon>Trypanosomatidae</taxon>
        <taxon>Trypanosoma</taxon>
    </lineage>
</organism>